<reference evidence="1" key="1">
    <citation type="submission" date="2021-01" db="EMBL/GenBank/DDBJ databases">
        <authorList>
            <person name="Corre E."/>
            <person name="Pelletier E."/>
            <person name="Niang G."/>
            <person name="Scheremetjew M."/>
            <person name="Finn R."/>
            <person name="Kale V."/>
            <person name="Holt S."/>
            <person name="Cochrane G."/>
            <person name="Meng A."/>
            <person name="Brown T."/>
            <person name="Cohen L."/>
        </authorList>
    </citation>
    <scope>NUCLEOTIDE SEQUENCE</scope>
    <source>
        <strain evidence="1">SAG 63-3</strain>
    </source>
</reference>
<proteinExistence type="predicted"/>
<protein>
    <submittedName>
        <fullName evidence="1">Uncharacterized protein</fullName>
    </submittedName>
</protein>
<organism evidence="1">
    <name type="scientific">Polytomella parva</name>
    <dbReference type="NCBI Taxonomy" id="51329"/>
    <lineage>
        <taxon>Eukaryota</taxon>
        <taxon>Viridiplantae</taxon>
        <taxon>Chlorophyta</taxon>
        <taxon>core chlorophytes</taxon>
        <taxon>Chlorophyceae</taxon>
        <taxon>CS clade</taxon>
        <taxon>Chlamydomonadales</taxon>
        <taxon>Chlamydomonadaceae</taxon>
        <taxon>Polytomella</taxon>
    </lineage>
</organism>
<accession>A0A7S0V6Q1</accession>
<evidence type="ECO:0000313" key="1">
    <source>
        <dbReference type="EMBL" id="CAD8778833.1"/>
    </source>
</evidence>
<gene>
    <name evidence="1" type="ORF">PPAR00522_LOCUS13911</name>
</gene>
<dbReference type="EMBL" id="HBFM01021345">
    <property type="protein sequence ID" value="CAD8778833.1"/>
    <property type="molecule type" value="Transcribed_RNA"/>
</dbReference>
<sequence length="182" mass="20501">MSFSFDQKECTYCFVVRKVADYGPLRLCAKTTVNYPQKTIVPKVSVRDNVLDGKFSIDASRRALQYKKKVLPPIPIQGFGLIFTAQWLLTSSFSPKPTIQVSLSTQNAGKVLSNPTFLFRPNIPLKSNIHLKVPTEVSVQIPQDVVLFQGQKLKANEVGQGFDWNKLSFNVAFKRVAFIFDL</sequence>
<dbReference type="AlphaFoldDB" id="A0A7S0V6Q1"/>
<name>A0A7S0V6Q1_9CHLO</name>